<feature type="compositionally biased region" description="Polar residues" evidence="1">
    <location>
        <begin position="114"/>
        <end position="127"/>
    </location>
</feature>
<keyword evidence="3" id="KW-1185">Reference proteome</keyword>
<dbReference type="InterPro" id="IPR007815">
    <property type="entry name" value="Emycin_Estase"/>
</dbReference>
<gene>
    <name evidence="2" type="ORF">SmJEL517_g05426</name>
</gene>
<proteinExistence type="predicted"/>
<dbReference type="Pfam" id="PF05139">
    <property type="entry name" value="Erythro_esteras"/>
    <property type="match status" value="1"/>
</dbReference>
<reference evidence="2 3" key="1">
    <citation type="journal article" date="2019" name="Sci. Rep.">
        <title>Comparative genomics of chytrid fungi reveal insights into the obligate biotrophic and pathogenic lifestyle of Synchytrium endobioticum.</title>
        <authorList>
            <person name="van de Vossenberg B.T.L.H."/>
            <person name="Warris S."/>
            <person name="Nguyen H.D.T."/>
            <person name="van Gent-Pelzer M.P.E."/>
            <person name="Joly D.L."/>
            <person name="van de Geest H.C."/>
            <person name="Bonants P.J.M."/>
            <person name="Smith D.S."/>
            <person name="Levesque C.A."/>
            <person name="van der Lee T.A.J."/>
        </authorList>
    </citation>
    <scope>NUCLEOTIDE SEQUENCE [LARGE SCALE GENOMIC DNA]</scope>
    <source>
        <strain evidence="2 3">JEL517</strain>
    </source>
</reference>
<dbReference type="GeneID" id="42006649"/>
<dbReference type="EMBL" id="QEAO01000049">
    <property type="protein sequence ID" value="TPX31197.1"/>
    <property type="molecule type" value="Genomic_DNA"/>
</dbReference>
<dbReference type="OrthoDB" id="413649at2759"/>
<dbReference type="Gene3D" id="3.40.1660.10">
    <property type="entry name" value="EreA-like (biosynthetic domain)"/>
    <property type="match status" value="1"/>
</dbReference>
<dbReference type="RefSeq" id="XP_031022689.1">
    <property type="nucleotide sequence ID" value="XM_031171352.1"/>
</dbReference>
<name>A0A507BP78_9FUNG</name>
<protein>
    <submittedName>
        <fullName evidence="2">Uncharacterized protein</fullName>
    </submittedName>
</protein>
<dbReference type="Proteomes" id="UP000319731">
    <property type="component" value="Unassembled WGS sequence"/>
</dbReference>
<accession>A0A507BP78</accession>
<evidence type="ECO:0000313" key="3">
    <source>
        <dbReference type="Proteomes" id="UP000319731"/>
    </source>
</evidence>
<dbReference type="AlphaFoldDB" id="A0A507BP78"/>
<dbReference type="GO" id="GO:0046677">
    <property type="term" value="P:response to antibiotic"/>
    <property type="evidence" value="ECO:0007669"/>
    <property type="project" value="InterPro"/>
</dbReference>
<feature type="region of interest" description="Disordered" evidence="1">
    <location>
        <begin position="104"/>
        <end position="127"/>
    </location>
</feature>
<organism evidence="2 3">
    <name type="scientific">Synchytrium microbalum</name>
    <dbReference type="NCBI Taxonomy" id="1806994"/>
    <lineage>
        <taxon>Eukaryota</taxon>
        <taxon>Fungi</taxon>
        <taxon>Fungi incertae sedis</taxon>
        <taxon>Chytridiomycota</taxon>
        <taxon>Chytridiomycota incertae sedis</taxon>
        <taxon>Chytridiomycetes</taxon>
        <taxon>Synchytriales</taxon>
        <taxon>Synchytriaceae</taxon>
        <taxon>Synchytrium</taxon>
    </lineage>
</organism>
<evidence type="ECO:0000256" key="1">
    <source>
        <dbReference type="SAM" id="MobiDB-lite"/>
    </source>
</evidence>
<evidence type="ECO:0000313" key="2">
    <source>
        <dbReference type="EMBL" id="TPX31197.1"/>
    </source>
</evidence>
<dbReference type="SUPFAM" id="SSF159501">
    <property type="entry name" value="EreA/ChaN-like"/>
    <property type="match status" value="1"/>
</dbReference>
<comment type="caution">
    <text evidence="2">The sequence shown here is derived from an EMBL/GenBank/DDBJ whole genome shotgun (WGS) entry which is preliminary data.</text>
</comment>
<sequence length="127" mass="14249">MQYIQKNIRDGDEQFVAEMNAVVVKDAEVIKIWSIGHDILGRLEALCMEAAQNVAAGEVNVGQLLRERYGESEVLSIRFVANPGTLTCANNWDEPTTRLDLQKARPRQLGISPRESSWNQSIHADLE</sequence>